<feature type="transmembrane region" description="Helical" evidence="1">
    <location>
        <begin position="614"/>
        <end position="632"/>
    </location>
</feature>
<organism evidence="3 4">
    <name type="scientific">Paramecium pentaurelia</name>
    <dbReference type="NCBI Taxonomy" id="43138"/>
    <lineage>
        <taxon>Eukaryota</taxon>
        <taxon>Sar</taxon>
        <taxon>Alveolata</taxon>
        <taxon>Ciliophora</taxon>
        <taxon>Intramacronucleata</taxon>
        <taxon>Oligohymenophorea</taxon>
        <taxon>Peniculida</taxon>
        <taxon>Parameciidae</taxon>
        <taxon>Paramecium</taxon>
    </lineage>
</organism>
<dbReference type="PANTHER" id="PTHR13018">
    <property type="entry name" value="PROBABLE MEMBRANE PROTEIN DUF221-RELATED"/>
    <property type="match status" value="1"/>
</dbReference>
<dbReference type="PANTHER" id="PTHR13018:SF83">
    <property type="entry name" value="RRM DOMAIN-CONTAINING PROTEIN"/>
    <property type="match status" value="1"/>
</dbReference>
<dbReference type="Pfam" id="PF14703">
    <property type="entry name" value="PHM7_cyt"/>
    <property type="match status" value="1"/>
</dbReference>
<protein>
    <recommendedName>
        <fullName evidence="2">CSC1/OSCA1-like cytosolic domain-containing protein</fullName>
    </recommendedName>
</protein>
<dbReference type="InterPro" id="IPR045122">
    <property type="entry name" value="Csc1-like"/>
</dbReference>
<gene>
    <name evidence="3" type="ORF">PPENT_87.1.T0210119</name>
</gene>
<feature type="domain" description="CSC1/OSCA1-like cytosolic" evidence="2">
    <location>
        <begin position="186"/>
        <end position="354"/>
    </location>
</feature>
<feature type="transmembrane region" description="Helical" evidence="1">
    <location>
        <begin position="408"/>
        <end position="431"/>
    </location>
</feature>
<feature type="transmembrane region" description="Helical" evidence="1">
    <location>
        <begin position="560"/>
        <end position="587"/>
    </location>
</feature>
<feature type="transmembrane region" description="Helical" evidence="1">
    <location>
        <begin position="145"/>
        <end position="165"/>
    </location>
</feature>
<dbReference type="EMBL" id="CAJJDO010000021">
    <property type="protein sequence ID" value="CAD8150995.1"/>
    <property type="molecule type" value="Genomic_DNA"/>
</dbReference>
<reference evidence="3" key="1">
    <citation type="submission" date="2021-01" db="EMBL/GenBank/DDBJ databases">
        <authorList>
            <consortium name="Genoscope - CEA"/>
            <person name="William W."/>
        </authorList>
    </citation>
    <scope>NUCLEOTIDE SEQUENCE</scope>
</reference>
<evidence type="ECO:0000259" key="2">
    <source>
        <dbReference type="Pfam" id="PF14703"/>
    </source>
</evidence>
<keyword evidence="1" id="KW-1133">Transmembrane helix</keyword>
<evidence type="ECO:0000256" key="1">
    <source>
        <dbReference type="SAM" id="Phobius"/>
    </source>
</evidence>
<dbReference type="OrthoDB" id="197892at2759"/>
<keyword evidence="1" id="KW-0812">Transmembrane</keyword>
<dbReference type="InterPro" id="IPR027815">
    <property type="entry name" value="CSC1/OSCA1-like_cyt"/>
</dbReference>
<keyword evidence="4" id="KW-1185">Reference proteome</keyword>
<feature type="transmembrane region" description="Helical" evidence="1">
    <location>
        <begin position="493"/>
        <end position="516"/>
    </location>
</feature>
<comment type="caution">
    <text evidence="3">The sequence shown here is derived from an EMBL/GenBank/DDBJ whole genome shotgun (WGS) entry which is preliminary data.</text>
</comment>
<feature type="transmembrane region" description="Helical" evidence="1">
    <location>
        <begin position="86"/>
        <end position="108"/>
    </location>
</feature>
<feature type="transmembrane region" description="Helical" evidence="1">
    <location>
        <begin position="451"/>
        <end position="473"/>
    </location>
</feature>
<accession>A0A8S1TCR7</accession>
<evidence type="ECO:0000313" key="4">
    <source>
        <dbReference type="Proteomes" id="UP000689195"/>
    </source>
</evidence>
<sequence length="801" mass="93128">MFLKSIINDMNLQEEQNDEYEPFRRPPNFELAKNHAKANKFSYSKEIENIDNIEYCPCCGFPIIESQLSYCCKNEELAFNGAGVPLFFEFIIFVAILLFLNFLISGLYNALNNYYGTQCEINSSVCKLNYYNTYSLTNSSRTPDVILLGLDIFNILAMIFFSIYYRRRLNIIATKIDEKNISISDYSIQISNLPISSTKQEIQNYFSEVKLNGSSISKLNIIQIVLGFDIQEYYQLTKLKIENELRITSILSEQQNLSMGSQTQNLEQQLDEINTKIIQFQQNPQLFKFSGVAFITYNTSTQAKQIRKYHTQTKFQYILQKLLFFYPLESTKTFQVKTPHVIRAPEPGDVIWENLGINPLIQFKYQILTNLGSLFILAICFGSILGVSVYQDKLNQSDKKSRSTSIELYITAFGLLASLIISILNNIMGLLIKKFVALELHSTQTEFNISFANKLGIAQFINTAIIPLLVNIALNDQDILTQTWKDGGLISDIYLVLIMNAIFPWLFNLLDPYFFYRQYLIRKSQNQGQNCALTQREANLLFEGQTGDLSKKYATITKTLMLSFFYAQLIPLGVLISLGFIIINYWVEKYLLVYRYSKGPTIGSQLADEQVDTYIELAILLFSIGNCIWQFLLQNEIHYLVWFQLSLGIAQYLFPVDQIFDNFIKMEEPETESTFEDNQIFIWDDYGKRNPVTMQNEIEQWILQISKRKTNNLQNKKMLKYFNRVNKQQQNKQFELQEQIANSLITSKFLKVLINKKQIYPLHQEFIHKLKTKTKTKNQTENQEQANYCQTINQSIQELQI</sequence>
<name>A0A8S1TCR7_9CILI</name>
<feature type="transmembrane region" description="Helical" evidence="1">
    <location>
        <begin position="367"/>
        <end position="388"/>
    </location>
</feature>
<dbReference type="GO" id="GO:0005227">
    <property type="term" value="F:calcium-activated cation channel activity"/>
    <property type="evidence" value="ECO:0007669"/>
    <property type="project" value="InterPro"/>
</dbReference>
<dbReference type="Proteomes" id="UP000689195">
    <property type="component" value="Unassembled WGS sequence"/>
</dbReference>
<keyword evidence="1" id="KW-0472">Membrane</keyword>
<dbReference type="AlphaFoldDB" id="A0A8S1TCR7"/>
<feature type="transmembrane region" description="Helical" evidence="1">
    <location>
        <begin position="639"/>
        <end position="656"/>
    </location>
</feature>
<proteinExistence type="predicted"/>
<evidence type="ECO:0000313" key="3">
    <source>
        <dbReference type="EMBL" id="CAD8150995.1"/>
    </source>
</evidence>
<dbReference type="GO" id="GO:0005886">
    <property type="term" value="C:plasma membrane"/>
    <property type="evidence" value="ECO:0007669"/>
    <property type="project" value="TreeGrafter"/>
</dbReference>